<organism evidence="2 3">
    <name type="scientific">Toxoplasma gondii p89</name>
    <dbReference type="NCBI Taxonomy" id="943119"/>
    <lineage>
        <taxon>Eukaryota</taxon>
        <taxon>Sar</taxon>
        <taxon>Alveolata</taxon>
        <taxon>Apicomplexa</taxon>
        <taxon>Conoidasida</taxon>
        <taxon>Coccidia</taxon>
        <taxon>Eucoccidiorida</taxon>
        <taxon>Eimeriorina</taxon>
        <taxon>Sarcocystidae</taxon>
        <taxon>Toxoplasma</taxon>
    </lineage>
</organism>
<dbReference type="Proteomes" id="UP000028828">
    <property type="component" value="Unassembled WGS sequence"/>
</dbReference>
<evidence type="ECO:0000313" key="3">
    <source>
        <dbReference type="Proteomes" id="UP000028828"/>
    </source>
</evidence>
<proteinExistence type="predicted"/>
<gene>
    <name evidence="2" type="ORF">TGP89_420900</name>
</gene>
<feature type="compositionally biased region" description="Basic and acidic residues" evidence="1">
    <location>
        <begin position="1"/>
        <end position="14"/>
    </location>
</feature>
<comment type="caution">
    <text evidence="2">The sequence shown here is derived from an EMBL/GenBank/DDBJ whole genome shotgun (WGS) entry which is preliminary data.</text>
</comment>
<evidence type="ECO:0000256" key="1">
    <source>
        <dbReference type="SAM" id="MobiDB-lite"/>
    </source>
</evidence>
<dbReference type="AlphaFoldDB" id="A0A086JDV7"/>
<name>A0A086JDV7_TOXGO</name>
<accession>A0A086JDV7</accession>
<evidence type="ECO:0000313" key="2">
    <source>
        <dbReference type="EMBL" id="KFG30325.1"/>
    </source>
</evidence>
<dbReference type="EMBL" id="AEYI02002075">
    <property type="protein sequence ID" value="KFG30325.1"/>
    <property type="molecule type" value="Genomic_DNA"/>
</dbReference>
<dbReference type="VEuPathDB" id="ToxoDB:TGP89_420900"/>
<reference evidence="2 3" key="1">
    <citation type="submission" date="2014-03" db="EMBL/GenBank/DDBJ databases">
        <authorList>
            <person name="Sibley D."/>
            <person name="Venepally P."/>
            <person name="Karamycheva S."/>
            <person name="Hadjithomas M."/>
            <person name="Khan A."/>
            <person name="Brunk B."/>
            <person name="Roos D."/>
            <person name="Caler E."/>
            <person name="Lorenzi H."/>
        </authorList>
    </citation>
    <scope>NUCLEOTIDE SEQUENCE [LARGE SCALE GENOMIC DNA]</scope>
    <source>
        <strain evidence="3">p89</strain>
    </source>
</reference>
<feature type="region of interest" description="Disordered" evidence="1">
    <location>
        <begin position="1"/>
        <end position="37"/>
    </location>
</feature>
<protein>
    <submittedName>
        <fullName evidence="2">Putative zinc finger protein</fullName>
    </submittedName>
</protein>
<feature type="non-terminal residue" evidence="2">
    <location>
        <position position="1"/>
    </location>
</feature>
<sequence>GGKGCRDAVRMNRKDSRKYKLLSRQQAEAGGNKGGRK</sequence>